<reference evidence="1 2" key="1">
    <citation type="journal article" date="2019" name="Nat. Ecol. Evol.">
        <title>Megaphylogeny resolves global patterns of mushroom evolution.</title>
        <authorList>
            <person name="Varga T."/>
            <person name="Krizsan K."/>
            <person name="Foldi C."/>
            <person name="Dima B."/>
            <person name="Sanchez-Garcia M."/>
            <person name="Sanchez-Ramirez S."/>
            <person name="Szollosi G.J."/>
            <person name="Szarkandi J.G."/>
            <person name="Papp V."/>
            <person name="Albert L."/>
            <person name="Andreopoulos W."/>
            <person name="Angelini C."/>
            <person name="Antonin V."/>
            <person name="Barry K.W."/>
            <person name="Bougher N.L."/>
            <person name="Buchanan P."/>
            <person name="Buyck B."/>
            <person name="Bense V."/>
            <person name="Catcheside P."/>
            <person name="Chovatia M."/>
            <person name="Cooper J."/>
            <person name="Damon W."/>
            <person name="Desjardin D."/>
            <person name="Finy P."/>
            <person name="Geml J."/>
            <person name="Haridas S."/>
            <person name="Hughes K."/>
            <person name="Justo A."/>
            <person name="Karasinski D."/>
            <person name="Kautmanova I."/>
            <person name="Kiss B."/>
            <person name="Kocsube S."/>
            <person name="Kotiranta H."/>
            <person name="LaButti K.M."/>
            <person name="Lechner B.E."/>
            <person name="Liimatainen K."/>
            <person name="Lipzen A."/>
            <person name="Lukacs Z."/>
            <person name="Mihaltcheva S."/>
            <person name="Morgado L.N."/>
            <person name="Niskanen T."/>
            <person name="Noordeloos M.E."/>
            <person name="Ohm R.A."/>
            <person name="Ortiz-Santana B."/>
            <person name="Ovrebo C."/>
            <person name="Racz N."/>
            <person name="Riley R."/>
            <person name="Savchenko A."/>
            <person name="Shiryaev A."/>
            <person name="Soop K."/>
            <person name="Spirin V."/>
            <person name="Szebenyi C."/>
            <person name="Tomsovsky M."/>
            <person name="Tulloss R.E."/>
            <person name="Uehling J."/>
            <person name="Grigoriev I.V."/>
            <person name="Vagvolgyi C."/>
            <person name="Papp T."/>
            <person name="Martin F.M."/>
            <person name="Miettinen O."/>
            <person name="Hibbett D.S."/>
            <person name="Nagy L.G."/>
        </authorList>
    </citation>
    <scope>NUCLEOTIDE SEQUENCE [LARGE SCALE GENOMIC DNA]</scope>
    <source>
        <strain evidence="1 2">HHB13444</strain>
    </source>
</reference>
<proteinExistence type="predicted"/>
<dbReference type="EMBL" id="ML211915">
    <property type="protein sequence ID" value="TFK79847.1"/>
    <property type="molecule type" value="Genomic_DNA"/>
</dbReference>
<accession>A0A5C3NTF5</accession>
<sequence>MPDKGTIPMGFRPGELWVMGYWRIMGFPPYTNSGMAKSYGVSEVMGYQEHGLRGCRLYIASIDCSRWRHRRRINGPVFAGFRDRGRTHEQAYPSRVIWLTTMRLWKDFCVRKQVKLQSIDEAYHPIQSHNTQLWFEFSAAE</sequence>
<name>A0A5C3NTF5_9APHY</name>
<dbReference type="Proteomes" id="UP000308197">
    <property type="component" value="Unassembled WGS sequence"/>
</dbReference>
<evidence type="ECO:0000313" key="2">
    <source>
        <dbReference type="Proteomes" id="UP000308197"/>
    </source>
</evidence>
<organism evidence="1 2">
    <name type="scientific">Polyporus arcularius HHB13444</name>
    <dbReference type="NCBI Taxonomy" id="1314778"/>
    <lineage>
        <taxon>Eukaryota</taxon>
        <taxon>Fungi</taxon>
        <taxon>Dikarya</taxon>
        <taxon>Basidiomycota</taxon>
        <taxon>Agaricomycotina</taxon>
        <taxon>Agaricomycetes</taxon>
        <taxon>Polyporales</taxon>
        <taxon>Polyporaceae</taxon>
        <taxon>Polyporus</taxon>
    </lineage>
</organism>
<protein>
    <submittedName>
        <fullName evidence="1">Uncharacterized protein</fullName>
    </submittedName>
</protein>
<dbReference type="AlphaFoldDB" id="A0A5C3NTF5"/>
<dbReference type="InParanoid" id="A0A5C3NTF5"/>
<keyword evidence="2" id="KW-1185">Reference proteome</keyword>
<evidence type="ECO:0000313" key="1">
    <source>
        <dbReference type="EMBL" id="TFK79847.1"/>
    </source>
</evidence>
<feature type="non-terminal residue" evidence="1">
    <location>
        <position position="141"/>
    </location>
</feature>
<gene>
    <name evidence="1" type="ORF">K466DRAFT_408018</name>
</gene>